<name>A0A0E9XR55_ANGAN</name>
<dbReference type="AlphaFoldDB" id="A0A0E9XR55"/>
<accession>A0A0E9XR55</accession>
<protein>
    <submittedName>
        <fullName evidence="1">Uncharacterized protein</fullName>
    </submittedName>
</protein>
<reference evidence="1" key="1">
    <citation type="submission" date="2014-11" db="EMBL/GenBank/DDBJ databases">
        <authorList>
            <person name="Amaro Gonzalez C."/>
        </authorList>
    </citation>
    <scope>NUCLEOTIDE SEQUENCE</scope>
</reference>
<dbReference type="EMBL" id="GBXM01004267">
    <property type="protein sequence ID" value="JAI04311.1"/>
    <property type="molecule type" value="Transcribed_RNA"/>
</dbReference>
<evidence type="ECO:0000313" key="1">
    <source>
        <dbReference type="EMBL" id="JAI04311.1"/>
    </source>
</evidence>
<reference evidence="1" key="2">
    <citation type="journal article" date="2015" name="Fish Shellfish Immunol.">
        <title>Early steps in the European eel (Anguilla anguilla)-Vibrio vulnificus interaction in the gills: Role of the RtxA13 toxin.</title>
        <authorList>
            <person name="Callol A."/>
            <person name="Pajuelo D."/>
            <person name="Ebbesson L."/>
            <person name="Teles M."/>
            <person name="MacKenzie S."/>
            <person name="Amaro C."/>
        </authorList>
    </citation>
    <scope>NUCLEOTIDE SEQUENCE</scope>
</reference>
<organism evidence="1">
    <name type="scientific">Anguilla anguilla</name>
    <name type="common">European freshwater eel</name>
    <name type="synonym">Muraena anguilla</name>
    <dbReference type="NCBI Taxonomy" id="7936"/>
    <lineage>
        <taxon>Eukaryota</taxon>
        <taxon>Metazoa</taxon>
        <taxon>Chordata</taxon>
        <taxon>Craniata</taxon>
        <taxon>Vertebrata</taxon>
        <taxon>Euteleostomi</taxon>
        <taxon>Actinopterygii</taxon>
        <taxon>Neopterygii</taxon>
        <taxon>Teleostei</taxon>
        <taxon>Anguilliformes</taxon>
        <taxon>Anguillidae</taxon>
        <taxon>Anguilla</taxon>
    </lineage>
</organism>
<sequence length="30" mass="3373">MVTVSKLHTVYIRGILADLFKHGNLDLQSC</sequence>
<proteinExistence type="predicted"/>